<dbReference type="Gene3D" id="3.40.50.12780">
    <property type="entry name" value="N-terminal domain of ligase-like"/>
    <property type="match status" value="1"/>
</dbReference>
<evidence type="ECO:0000313" key="4">
    <source>
        <dbReference type="Proteomes" id="UP000002212"/>
    </source>
</evidence>
<dbReference type="OrthoDB" id="9803968at2"/>
<dbReference type="KEGG" id="rop:ROP_pROB02-00950"/>
<dbReference type="PROSITE" id="PS00455">
    <property type="entry name" value="AMP_BINDING"/>
    <property type="match status" value="1"/>
</dbReference>
<evidence type="ECO:0000259" key="2">
    <source>
        <dbReference type="Pfam" id="PF13193"/>
    </source>
</evidence>
<dbReference type="PANTHER" id="PTHR43767:SF1">
    <property type="entry name" value="NONRIBOSOMAL PEPTIDE SYNTHASE PES1 (EUROFUNG)-RELATED"/>
    <property type="match status" value="1"/>
</dbReference>
<dbReference type="AlphaFoldDB" id="C1BDQ5"/>
<keyword evidence="3" id="KW-0436">Ligase</keyword>
<dbReference type="HOGENOM" id="CLU_000022_59_0_11"/>
<dbReference type="Gene3D" id="3.30.300.30">
    <property type="match status" value="1"/>
</dbReference>
<reference evidence="3 4" key="1">
    <citation type="journal article" date="2005" name="J. Biosci. Bioeng.">
        <title>Isolation and characterization of benzene-tolerant Rhodococcus opacus strains.</title>
        <authorList>
            <person name="Na K.S."/>
            <person name="Kuroda A."/>
            <person name="Takiguchi N."/>
            <person name="Ikeda T."/>
            <person name="Ohtake H."/>
            <person name="Kato J."/>
        </authorList>
    </citation>
    <scope>NUCLEOTIDE SEQUENCE [LARGE SCALE GENOMIC DNA]</scope>
    <source>
        <strain evidence="3 4">B4</strain>
        <plasmid evidence="3">pROB02</plasmid>
    </source>
</reference>
<dbReference type="InterPro" id="IPR045851">
    <property type="entry name" value="AMP-bd_C_sf"/>
</dbReference>
<protein>
    <submittedName>
        <fullName evidence="3">Putative fatty-acid--CoA ligase</fullName>
        <ecNumber evidence="3">6.2.1.-</ecNumber>
    </submittedName>
</protein>
<dbReference type="InterPro" id="IPR050237">
    <property type="entry name" value="ATP-dep_AMP-bd_enzyme"/>
</dbReference>
<reference evidence="3 4" key="2">
    <citation type="submission" date="2009-03" db="EMBL/GenBank/DDBJ databases">
        <title>Comparison of the complete genome sequences of Rhodococcus erythropolis PR4 and Rhodococcus opacus B4.</title>
        <authorList>
            <person name="Takarada H."/>
            <person name="Sekine M."/>
            <person name="Hosoyama A."/>
            <person name="Yamada R."/>
            <person name="Fujisawa T."/>
            <person name="Omata S."/>
            <person name="Shimizu A."/>
            <person name="Tsukatani N."/>
            <person name="Tanikawa S."/>
            <person name="Fujita N."/>
            <person name="Harayama S."/>
        </authorList>
    </citation>
    <scope>NUCLEOTIDE SEQUENCE [LARGE SCALE GENOMIC DNA]</scope>
    <source>
        <strain evidence="3 4">B4</strain>
        <plasmid evidence="3 4">pROB02</plasmid>
    </source>
</reference>
<dbReference type="Proteomes" id="UP000002212">
    <property type="component" value="Plasmid pROB02"/>
</dbReference>
<gene>
    <name evidence="3" type="ordered locus">ROP_pROB02-00950</name>
</gene>
<evidence type="ECO:0000259" key="1">
    <source>
        <dbReference type="Pfam" id="PF00501"/>
    </source>
</evidence>
<name>C1BDQ5_RHOOB</name>
<sequence length="529" mass="58094">MTLEYDFPLMCPDVISHNGRVFTDQTALVCGDTRMTWREVDEATNRFANTLRELGLDKGDKVALLMPASIDTFIAFWGSAKAGCVTVPLNVLLDGDSLARLLNDSDAEIIFVDSQTAAQIDSVRSTLTNIPADRFFTFGETGTGWSDIRPLIEGASPEAPPVKIKPQDTITILYTSGTTGMPKGIEHTHLSRMMYPYGFGMGLRIDRYSTAILATPPYASGTWITMIPTMYRGGKIVILEKFTSNAFLAAVERERGTHAFLVPTQYIALLEDPHLSDFDVSSMQCLVTSGQPIAEKTYNAIDRAFENAGIYEVYGFSEGFAYLRIPEDAARGKRTSVGKPIMLEEVRIVGGDGTELPVGETGEIVARSIGMMKGYYNNPELTEAATWYAPDGRSFMRTGDVGHVDADGFLYVSGREKDMIKSGGINIFAVDIEQVFMRHPDVLEVAAIAKPDPKWGETPILIAIPRAGAVITDEELRVWGNDQLAKYQRVSAVIFRDNLPRAVYGKIQKEALRREFGTGAPIEYVGGTA</sequence>
<proteinExistence type="predicted"/>
<dbReference type="Pfam" id="PF13193">
    <property type="entry name" value="AMP-binding_C"/>
    <property type="match status" value="1"/>
</dbReference>
<accession>C1BDQ5</accession>
<organism evidence="3 4">
    <name type="scientific">Rhodococcus opacus (strain B4)</name>
    <dbReference type="NCBI Taxonomy" id="632772"/>
    <lineage>
        <taxon>Bacteria</taxon>
        <taxon>Bacillati</taxon>
        <taxon>Actinomycetota</taxon>
        <taxon>Actinomycetes</taxon>
        <taxon>Mycobacteriales</taxon>
        <taxon>Nocardiaceae</taxon>
        <taxon>Rhodococcus</taxon>
    </lineage>
</organism>
<dbReference type="InterPro" id="IPR000873">
    <property type="entry name" value="AMP-dep_synth/lig_dom"/>
</dbReference>
<dbReference type="RefSeq" id="WP_012687148.1">
    <property type="nucleotide sequence ID" value="NC_012521.1"/>
</dbReference>
<feature type="domain" description="AMP-binding enzyme C-terminal" evidence="2">
    <location>
        <begin position="432"/>
        <end position="506"/>
    </location>
</feature>
<feature type="domain" description="AMP-dependent synthetase/ligase" evidence="1">
    <location>
        <begin position="18"/>
        <end position="376"/>
    </location>
</feature>
<dbReference type="PATRIC" id="fig|632772.20.peg.8472"/>
<geneLocation type="plasmid" evidence="3 4">
    <name>pROB02</name>
</geneLocation>
<dbReference type="SUPFAM" id="SSF56801">
    <property type="entry name" value="Acetyl-CoA synthetase-like"/>
    <property type="match status" value="1"/>
</dbReference>
<keyword evidence="3" id="KW-0614">Plasmid</keyword>
<dbReference type="GO" id="GO:0016878">
    <property type="term" value="F:acid-thiol ligase activity"/>
    <property type="evidence" value="ECO:0007669"/>
    <property type="project" value="UniProtKB-ARBA"/>
</dbReference>
<dbReference type="EMBL" id="AP011117">
    <property type="protein sequence ID" value="BAH47108.1"/>
    <property type="molecule type" value="Genomic_DNA"/>
</dbReference>
<dbReference type="InterPro" id="IPR042099">
    <property type="entry name" value="ANL_N_sf"/>
</dbReference>
<evidence type="ECO:0000313" key="3">
    <source>
        <dbReference type="EMBL" id="BAH47108.1"/>
    </source>
</evidence>
<dbReference type="Pfam" id="PF00501">
    <property type="entry name" value="AMP-binding"/>
    <property type="match status" value="1"/>
</dbReference>
<dbReference type="EC" id="6.2.1.-" evidence="3"/>
<dbReference type="InterPro" id="IPR025110">
    <property type="entry name" value="AMP-bd_C"/>
</dbReference>
<dbReference type="InterPro" id="IPR020845">
    <property type="entry name" value="AMP-binding_CS"/>
</dbReference>
<dbReference type="PANTHER" id="PTHR43767">
    <property type="entry name" value="LONG-CHAIN-FATTY-ACID--COA LIGASE"/>
    <property type="match status" value="1"/>
</dbReference>